<feature type="transmembrane region" description="Helical" evidence="8">
    <location>
        <begin position="7"/>
        <end position="27"/>
    </location>
</feature>
<gene>
    <name evidence="10" type="ORF">CEP64_13655</name>
</gene>
<dbReference type="Proteomes" id="UP000197058">
    <property type="component" value="Plasmid unnamed1"/>
</dbReference>
<evidence type="ECO:0000256" key="8">
    <source>
        <dbReference type="SAM" id="Phobius"/>
    </source>
</evidence>
<feature type="domain" description="TNase-like" evidence="9">
    <location>
        <begin position="65"/>
        <end position="199"/>
    </location>
</feature>
<dbReference type="Gene3D" id="2.40.50.90">
    <property type="match status" value="1"/>
</dbReference>
<evidence type="ECO:0000256" key="2">
    <source>
        <dbReference type="ARBA" id="ARBA00016676"/>
    </source>
</evidence>
<evidence type="ECO:0000313" key="11">
    <source>
        <dbReference type="Proteomes" id="UP000197058"/>
    </source>
</evidence>
<keyword evidence="8" id="KW-0472">Membrane</keyword>
<evidence type="ECO:0000256" key="7">
    <source>
        <dbReference type="ARBA" id="ARBA00031238"/>
    </source>
</evidence>
<keyword evidence="3" id="KW-0540">Nuclease</keyword>
<evidence type="ECO:0000256" key="4">
    <source>
        <dbReference type="ARBA" id="ARBA00022759"/>
    </source>
</evidence>
<keyword evidence="5" id="KW-0378">Hydrolase</keyword>
<evidence type="ECO:0000256" key="1">
    <source>
        <dbReference type="ARBA" id="ARBA00011942"/>
    </source>
</evidence>
<dbReference type="PANTHER" id="PTHR12302:SF3">
    <property type="entry name" value="SERINE_THREONINE-PROTEIN KINASE 31"/>
    <property type="match status" value="1"/>
</dbReference>
<evidence type="ECO:0000313" key="10">
    <source>
        <dbReference type="EMBL" id="ASE35662.1"/>
    </source>
</evidence>
<protein>
    <recommendedName>
        <fullName evidence="2">Thermonuclease</fullName>
        <ecNumber evidence="1">3.1.31.1</ecNumber>
    </recommendedName>
    <alternativeName>
        <fullName evidence="7">Micrococcal nuclease</fullName>
    </alternativeName>
    <alternativeName>
        <fullName evidence="6">Staphylococcal nuclease</fullName>
    </alternativeName>
</protein>
<dbReference type="SUPFAM" id="SSF50199">
    <property type="entry name" value="Staphylococcal nuclease"/>
    <property type="match status" value="1"/>
</dbReference>
<keyword evidence="10" id="KW-0614">Plasmid</keyword>
<proteinExistence type="predicted"/>
<dbReference type="InterPro" id="IPR016071">
    <property type="entry name" value="Staphylococal_nuclease_OB-fold"/>
</dbReference>
<dbReference type="PANTHER" id="PTHR12302">
    <property type="entry name" value="EBNA2 BINDING PROTEIN P100"/>
    <property type="match status" value="1"/>
</dbReference>
<name>A0AAI8DKC9_MAMSC</name>
<organism evidence="10 11">
    <name type="scientific">Mammaliicoccus sciuri</name>
    <name type="common">Staphylococcus sciuri</name>
    <dbReference type="NCBI Taxonomy" id="1296"/>
    <lineage>
        <taxon>Bacteria</taxon>
        <taxon>Bacillati</taxon>
        <taxon>Bacillota</taxon>
        <taxon>Bacilli</taxon>
        <taxon>Bacillales</taxon>
        <taxon>Staphylococcaceae</taxon>
        <taxon>Mammaliicoccus</taxon>
    </lineage>
</organism>
<dbReference type="InterPro" id="IPR002071">
    <property type="entry name" value="Thermonucl_AS"/>
</dbReference>
<sequence>MDVKNRIFSILSGIGLIIVVLFTVVVGDTKIDDVIEYFKTQKSLEQIEQNVKNDETSVKLDERSEKEKVYVERVIDGDTFIARKDGIDNAFKVRLLNVDTPETVKPNTPIEPYGKKASIFTKKIIEDKDVILEYDEEMYDKYGRRLAYVWLNDKKMLNEMLIDRGLAKTMFVAPNQKYLSILEKRESIAHSKKVGIWST</sequence>
<dbReference type="KEGG" id="sscu:CEP64_13655"/>
<reference evidence="11" key="1">
    <citation type="submission" date="2017-06" db="EMBL/GenBank/DDBJ databases">
        <title>FDA dAtabase for Regulatory Grade micrObial Sequences (FDA-ARGOS): Supporting development and validation of Infectious Disease Dx tests.</title>
        <authorList>
            <person name="Goldberg B."/>
            <person name="Campos J."/>
            <person name="Tallon L."/>
            <person name="Sadzewicz L."/>
            <person name="Sengamalay N."/>
            <person name="Ott S."/>
            <person name="Godinez A."/>
            <person name="Nagaraj S."/>
            <person name="Vavikolanu K."/>
            <person name="Nadendla S."/>
            <person name="George J."/>
            <person name="Geyer C."/>
            <person name="Sichtig H."/>
        </authorList>
    </citation>
    <scope>NUCLEOTIDE SEQUENCE [LARGE SCALE GENOMIC DNA]</scope>
    <source>
        <strain evidence="11">FDAARGOS_285</strain>
        <plasmid evidence="11">unnamed1</plasmid>
    </source>
</reference>
<dbReference type="EMBL" id="CP022047">
    <property type="protein sequence ID" value="ASE35662.1"/>
    <property type="molecule type" value="Genomic_DNA"/>
</dbReference>
<accession>A0AAI8DKC9</accession>
<dbReference type="PROSITE" id="PS01284">
    <property type="entry name" value="TNASE_2"/>
    <property type="match status" value="1"/>
</dbReference>
<evidence type="ECO:0000256" key="3">
    <source>
        <dbReference type="ARBA" id="ARBA00022722"/>
    </source>
</evidence>
<evidence type="ECO:0000256" key="6">
    <source>
        <dbReference type="ARBA" id="ARBA00030535"/>
    </source>
</evidence>
<dbReference type="EC" id="3.1.31.1" evidence="1"/>
<dbReference type="InterPro" id="IPR035437">
    <property type="entry name" value="SNase_OB-fold_sf"/>
</dbReference>
<dbReference type="AlphaFoldDB" id="A0AAI8DKC9"/>
<dbReference type="GO" id="GO:1990599">
    <property type="term" value="F:3' overhang single-stranded DNA endodeoxyribonuclease activity"/>
    <property type="evidence" value="ECO:0007669"/>
    <property type="project" value="UniProtKB-EC"/>
</dbReference>
<dbReference type="PROSITE" id="PS50830">
    <property type="entry name" value="TNASE_3"/>
    <property type="match status" value="1"/>
</dbReference>
<evidence type="ECO:0000259" key="9">
    <source>
        <dbReference type="PROSITE" id="PS50830"/>
    </source>
</evidence>
<dbReference type="Pfam" id="PF00565">
    <property type="entry name" value="SNase"/>
    <property type="match status" value="1"/>
</dbReference>
<geneLocation type="plasmid" evidence="10 11">
    <name>unnamed1</name>
</geneLocation>
<keyword evidence="4" id="KW-0255">Endonuclease</keyword>
<keyword evidence="8" id="KW-0812">Transmembrane</keyword>
<keyword evidence="8" id="KW-1133">Transmembrane helix</keyword>
<evidence type="ECO:0000256" key="5">
    <source>
        <dbReference type="ARBA" id="ARBA00022801"/>
    </source>
</evidence>
<dbReference type="SMART" id="SM00318">
    <property type="entry name" value="SNc"/>
    <property type="match status" value="1"/>
</dbReference>
<dbReference type="GO" id="GO:0003676">
    <property type="term" value="F:nucleic acid binding"/>
    <property type="evidence" value="ECO:0007669"/>
    <property type="project" value="InterPro"/>
</dbReference>